<dbReference type="GO" id="GO:0043952">
    <property type="term" value="P:protein transport by the Sec complex"/>
    <property type="evidence" value="ECO:0007669"/>
    <property type="project" value="TreeGrafter"/>
</dbReference>
<comment type="function">
    <text evidence="15">Part of the Sec protein translocase complex. Interacts with the SecYEG preprotein conducting channel. Has a central role in coupling the hydrolysis of ATP to the transfer of proteins into and across the cell membrane, serving as an ATP-driven molecular motor driving the stepwise translocation of polypeptide chains across the membrane.</text>
</comment>
<dbReference type="InterPro" id="IPR011115">
    <property type="entry name" value="SecA_DEAD"/>
</dbReference>
<evidence type="ECO:0000259" key="17">
    <source>
        <dbReference type="PROSITE" id="PS51192"/>
    </source>
</evidence>
<dbReference type="NCBIfam" id="TIGR00963">
    <property type="entry name" value="secA"/>
    <property type="match status" value="1"/>
</dbReference>
<dbReference type="PANTHER" id="PTHR30612:SF0">
    <property type="entry name" value="CHLOROPLAST PROTEIN-TRANSPORTING ATPASE"/>
    <property type="match status" value="1"/>
</dbReference>
<dbReference type="InterPro" id="IPR036670">
    <property type="entry name" value="SecA_X-link_sf"/>
</dbReference>
<dbReference type="Proteomes" id="UP000019591">
    <property type="component" value="Chromosome"/>
</dbReference>
<comment type="subunit">
    <text evidence="15">Monomer and homodimer. Part of the essential Sec protein translocation apparatus which comprises SecA, SecYEG and auxiliary proteins SecDF. Other proteins may also be involved.</text>
</comment>
<dbReference type="InterPro" id="IPR027417">
    <property type="entry name" value="P-loop_NTPase"/>
</dbReference>
<dbReference type="Pfam" id="PF07516">
    <property type="entry name" value="SecA_SW"/>
    <property type="match status" value="1"/>
</dbReference>
<dbReference type="InterPro" id="IPR004027">
    <property type="entry name" value="SEC_C_motif"/>
</dbReference>
<accession>W8T868</accession>
<dbReference type="SMART" id="SM00958">
    <property type="entry name" value="SecA_PP_bind"/>
    <property type="match status" value="1"/>
</dbReference>
<dbReference type="EC" id="7.4.2.8" evidence="15"/>
<dbReference type="GO" id="GO:0005524">
    <property type="term" value="F:ATP binding"/>
    <property type="evidence" value="ECO:0007669"/>
    <property type="project" value="UniProtKB-UniRule"/>
</dbReference>
<dbReference type="InterPro" id="IPR020937">
    <property type="entry name" value="SecA_CS"/>
</dbReference>
<evidence type="ECO:0000256" key="5">
    <source>
        <dbReference type="ARBA" id="ARBA00022490"/>
    </source>
</evidence>
<comment type="catalytic activity">
    <reaction evidence="14 15">
        <text>ATP + H2O + cellular proteinSide 1 = ADP + phosphate + cellular proteinSide 2.</text>
        <dbReference type="EC" id="7.4.2.8"/>
    </reaction>
</comment>
<comment type="similarity">
    <text evidence="2 15 16">Belongs to the SecA family.</text>
</comment>
<dbReference type="Gene3D" id="1.10.3060.10">
    <property type="entry name" value="Helical scaffold and wing domains of SecA"/>
    <property type="match status" value="1"/>
</dbReference>
<comment type="subcellular location">
    <subcellularLocation>
        <location evidence="15">Cell membrane</location>
        <topology evidence="15">Peripheral membrane protein</topology>
        <orientation evidence="15">Cytoplasmic side</orientation>
    </subcellularLocation>
    <subcellularLocation>
        <location evidence="15">Cytoplasm</location>
    </subcellularLocation>
    <text evidence="15">Distribution is 50-50.</text>
</comment>
<dbReference type="PROSITE" id="PS01312">
    <property type="entry name" value="SECA"/>
    <property type="match status" value="1"/>
</dbReference>
<evidence type="ECO:0000256" key="11">
    <source>
        <dbReference type="ARBA" id="ARBA00022967"/>
    </source>
</evidence>
<dbReference type="GO" id="GO:0005829">
    <property type="term" value="C:cytosol"/>
    <property type="evidence" value="ECO:0007669"/>
    <property type="project" value="TreeGrafter"/>
</dbReference>
<dbReference type="SUPFAM" id="SSF81767">
    <property type="entry name" value="Pre-protein crosslinking domain of SecA"/>
    <property type="match status" value="1"/>
</dbReference>
<keyword evidence="6" id="KW-0479">Metal-binding</keyword>
<feature type="domain" description="Helicase ATP-binding" evidence="17">
    <location>
        <begin position="86"/>
        <end position="244"/>
    </location>
</feature>
<evidence type="ECO:0000256" key="16">
    <source>
        <dbReference type="RuleBase" id="RU003874"/>
    </source>
</evidence>
<evidence type="ECO:0000256" key="12">
    <source>
        <dbReference type="ARBA" id="ARBA00023010"/>
    </source>
</evidence>
<keyword evidence="11 15" id="KW-1278">Translocase</keyword>
<dbReference type="SMART" id="SM00957">
    <property type="entry name" value="SecA_DEAD"/>
    <property type="match status" value="1"/>
</dbReference>
<evidence type="ECO:0000256" key="9">
    <source>
        <dbReference type="ARBA" id="ARBA00022840"/>
    </source>
</evidence>
<keyword evidence="7 15" id="KW-0547">Nucleotide-binding</keyword>
<dbReference type="FunFam" id="3.40.50.300:FF:000334">
    <property type="entry name" value="Protein translocase subunit SecA"/>
    <property type="match status" value="1"/>
</dbReference>
<dbReference type="InterPro" id="IPR014001">
    <property type="entry name" value="Helicase_ATP-bd"/>
</dbReference>
<keyword evidence="12 15" id="KW-0811">Translocation</keyword>
<dbReference type="SUPFAM" id="SSF81886">
    <property type="entry name" value="Helical scaffold and wing domains of SecA"/>
    <property type="match status" value="1"/>
</dbReference>
<dbReference type="InterPro" id="IPR014018">
    <property type="entry name" value="SecA_motor_DEAD"/>
</dbReference>
<gene>
    <name evidence="19" type="primary">secA1</name>
    <name evidence="15" type="synonym">secA</name>
    <name evidence="19" type="ORF">EAL2_c17750</name>
</gene>
<keyword evidence="4 15" id="KW-1003">Cell membrane</keyword>
<dbReference type="GO" id="GO:0046872">
    <property type="term" value="F:metal ion binding"/>
    <property type="evidence" value="ECO:0007669"/>
    <property type="project" value="UniProtKB-KW"/>
</dbReference>
<dbReference type="InterPro" id="IPR044722">
    <property type="entry name" value="SecA_SF2_C"/>
</dbReference>
<dbReference type="FunFam" id="3.90.1440.10:FF:000001">
    <property type="entry name" value="Preprotein translocase subunit SecA"/>
    <property type="match status" value="1"/>
</dbReference>
<keyword evidence="8" id="KW-0862">Zinc</keyword>
<feature type="domain" description="SecA family profile" evidence="18">
    <location>
        <begin position="1"/>
        <end position="646"/>
    </location>
</feature>
<dbReference type="EMBL" id="CP007452">
    <property type="protein sequence ID" value="AHM57070.1"/>
    <property type="molecule type" value="Genomic_DNA"/>
</dbReference>
<evidence type="ECO:0000256" key="3">
    <source>
        <dbReference type="ARBA" id="ARBA00022448"/>
    </source>
</evidence>
<comment type="cofactor">
    <cofactor evidence="1">
        <name>Zn(2+)</name>
        <dbReference type="ChEBI" id="CHEBI:29105"/>
    </cofactor>
</comment>
<evidence type="ECO:0000256" key="14">
    <source>
        <dbReference type="ARBA" id="ARBA00034006"/>
    </source>
</evidence>
<dbReference type="GO" id="GO:0031522">
    <property type="term" value="C:cell envelope Sec protein transport complex"/>
    <property type="evidence" value="ECO:0007669"/>
    <property type="project" value="UniProtKB-ARBA"/>
</dbReference>
<dbReference type="STRING" id="1286171.EAL2_c17750"/>
<evidence type="ECO:0000256" key="15">
    <source>
        <dbReference type="HAMAP-Rule" id="MF_01382"/>
    </source>
</evidence>
<evidence type="ECO:0000256" key="4">
    <source>
        <dbReference type="ARBA" id="ARBA00022475"/>
    </source>
</evidence>
<dbReference type="FunFam" id="1.10.3060.10:FF:000002">
    <property type="entry name" value="Preprotein translocase subunit SecA"/>
    <property type="match status" value="1"/>
</dbReference>
<name>W8T868_PEPAC</name>
<dbReference type="PROSITE" id="PS51196">
    <property type="entry name" value="SECA_MOTOR_DEAD"/>
    <property type="match status" value="1"/>
</dbReference>
<keyword evidence="9 15" id="KW-0067">ATP-binding</keyword>
<keyword evidence="13 15" id="KW-0472">Membrane</keyword>
<dbReference type="CDD" id="cd17928">
    <property type="entry name" value="DEXDc_SecA"/>
    <property type="match status" value="1"/>
</dbReference>
<dbReference type="Pfam" id="PF21090">
    <property type="entry name" value="P-loop_SecA"/>
    <property type="match status" value="1"/>
</dbReference>
<dbReference type="CDD" id="cd18803">
    <property type="entry name" value="SF2_C_secA"/>
    <property type="match status" value="1"/>
</dbReference>
<dbReference type="GO" id="GO:0008564">
    <property type="term" value="F:protein-exporting ATPase activity"/>
    <property type="evidence" value="ECO:0007669"/>
    <property type="project" value="UniProtKB-EC"/>
</dbReference>
<dbReference type="InterPro" id="IPR011130">
    <property type="entry name" value="SecA_preprotein_X-link_dom"/>
</dbReference>
<feature type="binding site" evidence="15">
    <location>
        <position position="511"/>
    </location>
    <ligand>
        <name>ATP</name>
        <dbReference type="ChEBI" id="CHEBI:30616"/>
    </ligand>
</feature>
<evidence type="ECO:0000256" key="1">
    <source>
        <dbReference type="ARBA" id="ARBA00001947"/>
    </source>
</evidence>
<dbReference type="HOGENOM" id="CLU_005314_3_0_9"/>
<keyword evidence="20" id="KW-1185">Reference proteome</keyword>
<dbReference type="NCBIfam" id="NF009538">
    <property type="entry name" value="PRK12904.1"/>
    <property type="match status" value="1"/>
</dbReference>
<dbReference type="HAMAP" id="MF_01382">
    <property type="entry name" value="SecA"/>
    <property type="match status" value="1"/>
</dbReference>
<dbReference type="KEGG" id="eac:EAL2_c17750"/>
<dbReference type="PROSITE" id="PS51192">
    <property type="entry name" value="HELICASE_ATP_BIND_1"/>
    <property type="match status" value="1"/>
</dbReference>
<dbReference type="GO" id="GO:0017038">
    <property type="term" value="P:protein import"/>
    <property type="evidence" value="ECO:0007669"/>
    <property type="project" value="InterPro"/>
</dbReference>
<evidence type="ECO:0000259" key="18">
    <source>
        <dbReference type="PROSITE" id="PS51196"/>
    </source>
</evidence>
<dbReference type="GO" id="GO:0065002">
    <property type="term" value="P:intracellular protein transmembrane transport"/>
    <property type="evidence" value="ECO:0007669"/>
    <property type="project" value="UniProtKB-UniRule"/>
</dbReference>
<dbReference type="FunFam" id="3.40.50.300:FF:000113">
    <property type="entry name" value="Preprotein translocase subunit SecA"/>
    <property type="match status" value="1"/>
</dbReference>
<dbReference type="PATRIC" id="fig|1286171.3.peg.1735"/>
<evidence type="ECO:0000256" key="2">
    <source>
        <dbReference type="ARBA" id="ARBA00007650"/>
    </source>
</evidence>
<feature type="binding site" evidence="15">
    <location>
        <begin position="102"/>
        <end position="106"/>
    </location>
    <ligand>
        <name>ATP</name>
        <dbReference type="ChEBI" id="CHEBI:30616"/>
    </ligand>
</feature>
<evidence type="ECO:0000256" key="10">
    <source>
        <dbReference type="ARBA" id="ARBA00022927"/>
    </source>
</evidence>
<dbReference type="Pfam" id="PF02810">
    <property type="entry name" value="SEC-C"/>
    <property type="match status" value="1"/>
</dbReference>
<sequence length="914" mass="104091">MEFIKELFGGNKREIKKIEKIVDKIEEIEPNFVGMSDAELRGMTQKLKDRLSGGETLDDILPEAFATMREAAKRVLGMRHYRVQLIGGVVLHQGRIAEMKTGEGKTLVATLPVYLNALSGKGVHVVTVNDYLAKRDKEWMGSIYEFLGLTVGVVVHGQTPEQKKAAYNCDITYGTNNEYGFDYLRDNMVIYKENMTQRELNFAIVDEVDSILIDEARTPLIISGPGDKSTGLYHDANTFVQMLKGRVMDPSEDKQDRFDREYKEETVDFTVDEKGHSVMLAENGVAKAEKYFNIENFADPKNMEISHHINQALKAHNLMKLDVDYVIKDGEIVIVDEFTGRLMFGRRYSDGLHQAIEAKEGLEVQRESQTLASITFQNYFRMYKKLSGMTGTAKTEEEEFKSIYGMDVVLIPTNRPIARKDEADSVYKTDEGKFTAVVDEIEMRYRTGQPILVGTIAIETSEMLSGMLKRKGVRHQVLNAKQHEKEAEIVSQAGRLGSVTIATNMAGRGTDIVLGGNPEFMAKKEMKKLGYSDHIISLATSFIETEDPEIIEAKDKYKGIYYDIKTQTDEEQEKVKAAGGLCILGTERHESRRIDNQLRGRAGRQGDPGMSKFFISLEDNLMRLFGSEKIRSVVDKLGMEDDMPIEHSLLSKSIENAQKKVEGRNFGIRKHVLQFDDVMNKQREIIYKERRSVLEGENIRENIMSMIQKIVDYSVERFTAEGSYPEEWDLQGLKESMYSAYLPKDSIDFGNIENLTREKIKDMLLDLSVSLYEQKEALIGEERMREIERIILLQVVDTKWVDHIDAMEQLRQGIGLRAVGQEDPVRAYQFEGFDMFEEMIRSIQEDTIKFMFGFSLEERIERKQVIDVDHLSQSSADLDSPSQTTVEKDDRVGRNDLCPCGSGKKYKKCCGKNS</sequence>
<evidence type="ECO:0000313" key="20">
    <source>
        <dbReference type="Proteomes" id="UP000019591"/>
    </source>
</evidence>
<evidence type="ECO:0000256" key="7">
    <source>
        <dbReference type="ARBA" id="ARBA00022741"/>
    </source>
</evidence>
<dbReference type="RefSeq" id="WP_025436031.1">
    <property type="nucleotide sequence ID" value="NZ_CP007452.1"/>
</dbReference>
<keyword evidence="3 15" id="KW-0813">Transport</keyword>
<dbReference type="InterPro" id="IPR000185">
    <property type="entry name" value="SecA"/>
</dbReference>
<dbReference type="Gene3D" id="3.90.1440.10">
    <property type="entry name" value="SecA, preprotein cross-linking domain"/>
    <property type="match status" value="1"/>
</dbReference>
<dbReference type="AlphaFoldDB" id="W8T868"/>
<evidence type="ECO:0000256" key="6">
    <source>
        <dbReference type="ARBA" id="ARBA00022723"/>
    </source>
</evidence>
<dbReference type="OrthoDB" id="9805579at2"/>
<protein>
    <recommendedName>
        <fullName evidence="15 16">Protein translocase subunit SecA</fullName>
        <ecNumber evidence="15">7.4.2.8</ecNumber>
    </recommendedName>
</protein>
<evidence type="ECO:0000256" key="13">
    <source>
        <dbReference type="ARBA" id="ARBA00023136"/>
    </source>
</evidence>
<dbReference type="eggNOG" id="COG0653">
    <property type="taxonomic scope" value="Bacteria"/>
</dbReference>
<dbReference type="GO" id="GO:0005886">
    <property type="term" value="C:plasma membrane"/>
    <property type="evidence" value="ECO:0007669"/>
    <property type="project" value="UniProtKB-SubCell"/>
</dbReference>
<proteinExistence type="inferred from homology"/>
<keyword evidence="10 15" id="KW-0653">Protein transport</keyword>
<dbReference type="InterPro" id="IPR011116">
    <property type="entry name" value="SecA_Wing/Scaffold"/>
</dbReference>
<dbReference type="InterPro" id="IPR036266">
    <property type="entry name" value="SecA_Wing/Scaffold_sf"/>
</dbReference>
<dbReference type="GO" id="GO:0006605">
    <property type="term" value="P:protein targeting"/>
    <property type="evidence" value="ECO:0007669"/>
    <property type="project" value="UniProtKB-UniRule"/>
</dbReference>
<feature type="binding site" evidence="15">
    <location>
        <position position="84"/>
    </location>
    <ligand>
        <name>ATP</name>
        <dbReference type="ChEBI" id="CHEBI:30616"/>
    </ligand>
</feature>
<dbReference type="PANTHER" id="PTHR30612">
    <property type="entry name" value="SECA INNER MEMBRANE COMPONENT OF SEC PROTEIN SECRETION SYSTEM"/>
    <property type="match status" value="1"/>
</dbReference>
<keyword evidence="5 15" id="KW-0963">Cytoplasm</keyword>
<dbReference type="Pfam" id="PF07517">
    <property type="entry name" value="SecA_DEAD"/>
    <property type="match status" value="1"/>
</dbReference>
<reference evidence="19 20" key="1">
    <citation type="journal article" date="2014" name="Genome Announc.">
        <title>Complete Genome Sequence of Amino Acid-Utilizing Eubacterium acidaminophilum al-2 (DSM 3953).</title>
        <authorList>
            <person name="Poehlein A."/>
            <person name="Andreesen J.R."/>
            <person name="Daniel R."/>
        </authorList>
    </citation>
    <scope>NUCLEOTIDE SEQUENCE [LARGE SCALE GENOMIC DNA]</scope>
    <source>
        <strain evidence="19 20">DSM 3953</strain>
    </source>
</reference>
<dbReference type="Gene3D" id="3.40.50.300">
    <property type="entry name" value="P-loop containing nucleotide triphosphate hydrolases"/>
    <property type="match status" value="2"/>
</dbReference>
<organism evidence="19 20">
    <name type="scientific">Peptoclostridium acidaminophilum DSM 3953</name>
    <dbReference type="NCBI Taxonomy" id="1286171"/>
    <lineage>
        <taxon>Bacteria</taxon>
        <taxon>Bacillati</taxon>
        <taxon>Bacillota</taxon>
        <taxon>Clostridia</taxon>
        <taxon>Peptostreptococcales</taxon>
        <taxon>Peptoclostridiaceae</taxon>
        <taxon>Peptoclostridium</taxon>
    </lineage>
</organism>
<dbReference type="Pfam" id="PF01043">
    <property type="entry name" value="SecA_PP_bind"/>
    <property type="match status" value="1"/>
</dbReference>
<dbReference type="PRINTS" id="PR00906">
    <property type="entry name" value="SECA"/>
</dbReference>
<evidence type="ECO:0000313" key="19">
    <source>
        <dbReference type="EMBL" id="AHM57070.1"/>
    </source>
</evidence>
<dbReference type="SUPFAM" id="SSF52540">
    <property type="entry name" value="P-loop containing nucleoside triphosphate hydrolases"/>
    <property type="match status" value="2"/>
</dbReference>
<evidence type="ECO:0000256" key="8">
    <source>
        <dbReference type="ARBA" id="ARBA00022833"/>
    </source>
</evidence>